<organism evidence="2 3">
    <name type="scientific">Rubricoccus marinus</name>
    <dbReference type="NCBI Taxonomy" id="716817"/>
    <lineage>
        <taxon>Bacteria</taxon>
        <taxon>Pseudomonadati</taxon>
        <taxon>Rhodothermota</taxon>
        <taxon>Rhodothermia</taxon>
        <taxon>Rhodothermales</taxon>
        <taxon>Rubricoccaceae</taxon>
        <taxon>Rubricoccus</taxon>
    </lineage>
</organism>
<name>A0A259U0K8_9BACT</name>
<dbReference type="GO" id="GO:0016787">
    <property type="term" value="F:hydrolase activity"/>
    <property type="evidence" value="ECO:0007669"/>
    <property type="project" value="UniProtKB-KW"/>
</dbReference>
<accession>A0A259U0K8</accession>
<keyword evidence="2" id="KW-0378">Hydrolase</keyword>
<feature type="domain" description="HD" evidence="1">
    <location>
        <begin position="20"/>
        <end position="100"/>
    </location>
</feature>
<dbReference type="InterPro" id="IPR006674">
    <property type="entry name" value="HD_domain"/>
</dbReference>
<dbReference type="RefSeq" id="WP_094548997.1">
    <property type="nucleotide sequence ID" value="NZ_MQWB01000001.1"/>
</dbReference>
<dbReference type="Pfam" id="PF01966">
    <property type="entry name" value="HD"/>
    <property type="match status" value="1"/>
</dbReference>
<proteinExistence type="predicted"/>
<dbReference type="SUPFAM" id="SSF109604">
    <property type="entry name" value="HD-domain/PDEase-like"/>
    <property type="match status" value="1"/>
</dbReference>
<gene>
    <name evidence="2" type="ORF">BSZ36_11390</name>
</gene>
<dbReference type="NCBIfam" id="TIGR00277">
    <property type="entry name" value="HDIG"/>
    <property type="match status" value="1"/>
</dbReference>
<dbReference type="Gene3D" id="1.10.3210.10">
    <property type="entry name" value="Hypothetical protein af1432"/>
    <property type="match status" value="1"/>
</dbReference>
<evidence type="ECO:0000313" key="2">
    <source>
        <dbReference type="EMBL" id="OZC03532.1"/>
    </source>
</evidence>
<evidence type="ECO:0000259" key="1">
    <source>
        <dbReference type="Pfam" id="PF01966"/>
    </source>
</evidence>
<dbReference type="EMBL" id="MQWB01000001">
    <property type="protein sequence ID" value="OZC03532.1"/>
    <property type="molecule type" value="Genomic_DNA"/>
</dbReference>
<dbReference type="InterPro" id="IPR003607">
    <property type="entry name" value="HD/PDEase_dom"/>
</dbReference>
<dbReference type="CDD" id="cd00077">
    <property type="entry name" value="HDc"/>
    <property type="match status" value="1"/>
</dbReference>
<dbReference type="PANTHER" id="PTHR38659:SF2">
    <property type="entry name" value="HDIG DOMAIN PROTEIN"/>
    <property type="match status" value="1"/>
</dbReference>
<sequence length="182" mass="20383">MLDDARTLLHAWTETDSLRRHAESVSASMGGMARRMGADEELWRTAGLLHDMDYERHPTPEEHPYIGVKELERLGYPEEMRTAILGHADYTGVARETDMAKALFAVDELSGFVVAVAFVRPDRLDGMTPRSVKKKLKDKRFAAAVSREDIRQGAEEVGMELDEVIALVIDSLQREADSLDLA</sequence>
<dbReference type="Proteomes" id="UP000216446">
    <property type="component" value="Unassembled WGS sequence"/>
</dbReference>
<comment type="caution">
    <text evidence="2">The sequence shown here is derived from an EMBL/GenBank/DDBJ whole genome shotgun (WGS) entry which is preliminary data.</text>
</comment>
<dbReference type="AlphaFoldDB" id="A0A259U0K8"/>
<reference evidence="2 3" key="1">
    <citation type="submission" date="2016-11" db="EMBL/GenBank/DDBJ databases">
        <title>Study of marine rhodopsin-containing bacteria.</title>
        <authorList>
            <person name="Yoshizawa S."/>
            <person name="Kumagai Y."/>
            <person name="Kogure K."/>
        </authorList>
    </citation>
    <scope>NUCLEOTIDE SEQUENCE [LARGE SCALE GENOMIC DNA]</scope>
    <source>
        <strain evidence="2 3">SG-29</strain>
    </source>
</reference>
<dbReference type="InterPro" id="IPR006675">
    <property type="entry name" value="HDIG_dom"/>
</dbReference>
<protein>
    <submittedName>
        <fullName evidence="2">HAD family hydrolase</fullName>
    </submittedName>
</protein>
<evidence type="ECO:0000313" key="3">
    <source>
        <dbReference type="Proteomes" id="UP000216446"/>
    </source>
</evidence>
<dbReference type="OrthoDB" id="9801160at2"/>
<dbReference type="InParanoid" id="A0A259U0K8"/>
<dbReference type="PANTHER" id="PTHR38659">
    <property type="entry name" value="METAL-DEPENDENT PHOSPHOHYDROLASE"/>
    <property type="match status" value="1"/>
</dbReference>
<keyword evidence="3" id="KW-1185">Reference proteome</keyword>